<keyword evidence="3" id="KW-1185">Reference proteome</keyword>
<dbReference type="Gene3D" id="2.60.120.10">
    <property type="entry name" value="Jelly Rolls"/>
    <property type="match status" value="2"/>
</dbReference>
<dbReference type="SUPFAM" id="SSF51206">
    <property type="entry name" value="cAMP-binding domain-like"/>
    <property type="match status" value="2"/>
</dbReference>
<sequence length="401" mass="45947">MYLHAMKFIPPVADQDEIAAILESIKNRKMAAEAQAVTERLVSLIFERDHYGSKKAVDSIELILSAHIKSFARYPYQQRRNFCQLLEGKLIVMEGHHANSFYFVLSGKLEIFKGWNDAKYRLNIISQGEGFGDRTMNVLHDKRTASVTTIDNTELLRIEKQDYIVYAKQASEELTSRIGKISMVRPFDREAAAIEKLLPCMQFQQFEPQQIIFKDDTASHQLLWVLSGSCRCTKRVPFVKKRIQGEAGFHYASWDPSRPLEPGEEVVEELLAITELSVGDSFPSLPNLPMPIDQNTMLPKFDRDHYIRLLKDAKPVVSPVALVANTSMEIMSLSRLEFVQSVDEDSIQYMLEDQNSILNIPIGKLQEAFLQRRQWDTYKKKIRSEYGVISKSGFTASTKRK</sequence>
<dbReference type="PANTHER" id="PTHR23011">
    <property type="entry name" value="CYCLIC NUCLEOTIDE-BINDING DOMAIN CONTAINING PROTEIN"/>
    <property type="match status" value="1"/>
</dbReference>
<evidence type="ECO:0000259" key="1">
    <source>
        <dbReference type="PROSITE" id="PS50042"/>
    </source>
</evidence>
<dbReference type="PROSITE" id="PS50042">
    <property type="entry name" value="CNMP_BINDING_3"/>
    <property type="match status" value="1"/>
</dbReference>
<dbReference type="PANTHER" id="PTHR23011:SF28">
    <property type="entry name" value="CYCLIC NUCLEOTIDE-BINDING DOMAIN CONTAINING PROTEIN"/>
    <property type="match status" value="1"/>
</dbReference>
<name>A0ABR4NDG9_9FUNG</name>
<evidence type="ECO:0000313" key="3">
    <source>
        <dbReference type="Proteomes" id="UP001527925"/>
    </source>
</evidence>
<accession>A0ABR4NDG9</accession>
<comment type="caution">
    <text evidence="2">The sequence shown here is derived from an EMBL/GenBank/DDBJ whole genome shotgun (WGS) entry which is preliminary data.</text>
</comment>
<dbReference type="Pfam" id="PF00027">
    <property type="entry name" value="cNMP_binding"/>
    <property type="match status" value="1"/>
</dbReference>
<reference evidence="2 3" key="1">
    <citation type="submission" date="2023-09" db="EMBL/GenBank/DDBJ databases">
        <title>Pangenome analysis of Batrachochytrium dendrobatidis and related Chytrids.</title>
        <authorList>
            <person name="Yacoub M.N."/>
            <person name="Stajich J.E."/>
            <person name="James T.Y."/>
        </authorList>
    </citation>
    <scope>NUCLEOTIDE SEQUENCE [LARGE SCALE GENOMIC DNA]</scope>
    <source>
        <strain evidence="2 3">JEL0888</strain>
    </source>
</reference>
<dbReference type="InterPro" id="IPR018490">
    <property type="entry name" value="cNMP-bd_dom_sf"/>
</dbReference>
<dbReference type="Proteomes" id="UP001527925">
    <property type="component" value="Unassembled WGS sequence"/>
</dbReference>
<evidence type="ECO:0000313" key="2">
    <source>
        <dbReference type="EMBL" id="KAL2917589.1"/>
    </source>
</evidence>
<dbReference type="CDD" id="cd00038">
    <property type="entry name" value="CAP_ED"/>
    <property type="match status" value="1"/>
</dbReference>
<dbReference type="InterPro" id="IPR014710">
    <property type="entry name" value="RmlC-like_jellyroll"/>
</dbReference>
<feature type="domain" description="Cyclic nucleotide-binding" evidence="1">
    <location>
        <begin position="87"/>
        <end position="163"/>
    </location>
</feature>
<dbReference type="EMBL" id="JADGIZ020000010">
    <property type="protein sequence ID" value="KAL2917589.1"/>
    <property type="molecule type" value="Genomic_DNA"/>
</dbReference>
<organism evidence="2 3">
    <name type="scientific">Polyrhizophydium stewartii</name>
    <dbReference type="NCBI Taxonomy" id="2732419"/>
    <lineage>
        <taxon>Eukaryota</taxon>
        <taxon>Fungi</taxon>
        <taxon>Fungi incertae sedis</taxon>
        <taxon>Chytridiomycota</taxon>
        <taxon>Chytridiomycota incertae sedis</taxon>
        <taxon>Chytridiomycetes</taxon>
        <taxon>Rhizophydiales</taxon>
        <taxon>Rhizophydiales incertae sedis</taxon>
        <taxon>Polyrhizophydium</taxon>
    </lineage>
</organism>
<protein>
    <recommendedName>
        <fullName evidence="1">Cyclic nucleotide-binding domain-containing protein</fullName>
    </recommendedName>
</protein>
<dbReference type="InterPro" id="IPR000595">
    <property type="entry name" value="cNMP-bd_dom"/>
</dbReference>
<proteinExistence type="predicted"/>
<gene>
    <name evidence="2" type="ORF">HK105_202875</name>
</gene>